<accession>A0A0B6D2R3</accession>
<organism evidence="1 2">
    <name type="scientific">Francisella philomiragia</name>
    <dbReference type="NCBI Taxonomy" id="28110"/>
    <lineage>
        <taxon>Bacteria</taxon>
        <taxon>Pseudomonadati</taxon>
        <taxon>Pseudomonadota</taxon>
        <taxon>Gammaproteobacteria</taxon>
        <taxon>Thiotrichales</taxon>
        <taxon>Francisellaceae</taxon>
        <taxon>Francisella</taxon>
    </lineage>
</organism>
<dbReference type="Proteomes" id="UP000031830">
    <property type="component" value="Chromosome"/>
</dbReference>
<reference evidence="1 2" key="1">
    <citation type="journal article" date="2015" name="Genome Announc.">
        <title>Genome sequencing of 18 francisella strains to aid in assay development and testing.</title>
        <authorList>
            <person name="Johnson S.L."/>
            <person name="Daligault H.E."/>
            <person name="Davenport K.W."/>
            <person name="Coyne S.R."/>
            <person name="Frey K.G."/>
            <person name="Koroleva G.I."/>
            <person name="Broomall S.M."/>
            <person name="Bishop-Lilly K.A."/>
            <person name="Bruce D.C."/>
            <person name="Chertkov O."/>
            <person name="Freitas T."/>
            <person name="Jaissle J."/>
            <person name="Ladner J.T."/>
            <person name="Rosenzweig C.N."/>
            <person name="Gibbons H.S."/>
            <person name="Palacios G.F."/>
            <person name="Redden C.L."/>
            <person name="Xu Y."/>
            <person name="Minogue T.D."/>
            <person name="Chain P.S."/>
        </authorList>
    </citation>
    <scope>NUCLEOTIDE SEQUENCE [LARGE SCALE GENOMIC DNA]</scope>
    <source>
        <strain evidence="1 2">GA01-2794</strain>
    </source>
</reference>
<name>A0A0B6D2R3_9GAMM</name>
<gene>
    <name evidence="1" type="ORF">LA55_1232</name>
</gene>
<sequence>MSKLSPLFKACGIDVVYKGNKLRALQSLDKTQAQSNSHDISLRINNNKYKLRFEVDPELKDGDIIELLDDKYRAKQTRKVSIFGEIYWDVDVELQQTTKKGSIYD</sequence>
<protein>
    <submittedName>
        <fullName evidence="1">Uncharacterized protein</fullName>
    </submittedName>
</protein>
<proteinExistence type="predicted"/>
<dbReference type="KEGG" id="fpz:LA55_1232"/>
<evidence type="ECO:0000313" key="2">
    <source>
        <dbReference type="Proteomes" id="UP000031830"/>
    </source>
</evidence>
<dbReference type="AlphaFoldDB" id="A0A0B6D2R3"/>
<dbReference type="RefSeq" id="WP_044526363.1">
    <property type="nucleotide sequence ID" value="NZ_CP009440.1"/>
</dbReference>
<evidence type="ECO:0000313" key="1">
    <source>
        <dbReference type="EMBL" id="AJI53171.1"/>
    </source>
</evidence>
<dbReference type="EMBL" id="CP009440">
    <property type="protein sequence ID" value="AJI53171.1"/>
    <property type="molecule type" value="Genomic_DNA"/>
</dbReference>